<feature type="domain" description="Glycosyl transferase family 1" evidence="1">
    <location>
        <begin position="188"/>
        <end position="346"/>
    </location>
</feature>
<dbReference type="Pfam" id="PF00534">
    <property type="entry name" value="Glycos_transf_1"/>
    <property type="match status" value="1"/>
</dbReference>
<evidence type="ECO:0000313" key="3">
    <source>
        <dbReference type="Proteomes" id="UP000031561"/>
    </source>
</evidence>
<dbReference type="RefSeq" id="WP_166281783.1">
    <property type="nucleotide sequence ID" value="NZ_JTHE03000051.1"/>
</dbReference>
<dbReference type="InterPro" id="IPR001296">
    <property type="entry name" value="Glyco_trans_1"/>
</dbReference>
<gene>
    <name evidence="2" type="ORF">QQ91_0009265</name>
</gene>
<keyword evidence="3" id="KW-1185">Reference proteome</keyword>
<sequence>MQKASLDYLRSLAHPIAFSHYGAKHDIGGVTTWLERFVIRLHKDSIPIVVYLQHFGADPEDSWLFQSLSQAGVPVEIEPRARYLEDDVSGVLRFLNRHQPQAFFPQCLASMHYGAKQAAKSGLPWAMTIHSDDPVYWAIAEATPPGSNIGVMVGVSDFICQKAVDQRLTQSPQSIPYGVPIPPHQASFSDTPFRVAFSGRVVEEQKRISLVLAAMAQACRQDSRIQCWILGQGAALTAAQNWVEQQGLCDQIQFLGRLSPGDVQNHLAQCQALLLMSDYEGLPVALLEAMAIGVVPIARAIPSGIPELVHDRETGFLVDHTPESAAAAIVHLANHPDLWLKCSGAARALVVDQYSEDVCYQRWLNIIAELCHRSTVTYPIPIPRKMVLPSIYPDLLEGDRRRPPLLKRLLIRSKHHARPQLSRVKRFILALQAALKHP</sequence>
<evidence type="ECO:0000313" key="2">
    <source>
        <dbReference type="EMBL" id="MCM1983010.1"/>
    </source>
</evidence>
<organism evidence="2 3">
    <name type="scientific">Lyngbya confervoides BDU141951</name>
    <dbReference type="NCBI Taxonomy" id="1574623"/>
    <lineage>
        <taxon>Bacteria</taxon>
        <taxon>Bacillati</taxon>
        <taxon>Cyanobacteriota</taxon>
        <taxon>Cyanophyceae</taxon>
        <taxon>Oscillatoriophycideae</taxon>
        <taxon>Oscillatoriales</taxon>
        <taxon>Microcoleaceae</taxon>
        <taxon>Lyngbya</taxon>
    </lineage>
</organism>
<dbReference type="SUPFAM" id="SSF53756">
    <property type="entry name" value="UDP-Glycosyltransferase/glycogen phosphorylase"/>
    <property type="match status" value="1"/>
</dbReference>
<protein>
    <submittedName>
        <fullName evidence="2">Glycosyltransferase family 4 protein</fullName>
    </submittedName>
</protein>
<dbReference type="Proteomes" id="UP000031561">
    <property type="component" value="Unassembled WGS sequence"/>
</dbReference>
<dbReference type="CDD" id="cd03801">
    <property type="entry name" value="GT4_PimA-like"/>
    <property type="match status" value="1"/>
</dbReference>
<proteinExistence type="predicted"/>
<evidence type="ECO:0000259" key="1">
    <source>
        <dbReference type="Pfam" id="PF00534"/>
    </source>
</evidence>
<dbReference type="PANTHER" id="PTHR12526">
    <property type="entry name" value="GLYCOSYLTRANSFERASE"/>
    <property type="match status" value="1"/>
</dbReference>
<dbReference type="EMBL" id="JTHE03000051">
    <property type="protein sequence ID" value="MCM1983010.1"/>
    <property type="molecule type" value="Genomic_DNA"/>
</dbReference>
<name>A0ABD4T3K5_9CYAN</name>
<accession>A0ABD4T3K5</accession>
<dbReference type="Gene3D" id="3.40.50.2000">
    <property type="entry name" value="Glycogen Phosphorylase B"/>
    <property type="match status" value="2"/>
</dbReference>
<comment type="caution">
    <text evidence="2">The sequence shown here is derived from an EMBL/GenBank/DDBJ whole genome shotgun (WGS) entry which is preliminary data.</text>
</comment>
<reference evidence="2 3" key="1">
    <citation type="journal article" date="2015" name="Genome Announc.">
        <title>Draft Genome Sequence of Filamentous Marine Cyanobacterium Lyngbya confervoides Strain BDU141951.</title>
        <authorList>
            <person name="Chandrababunaidu M.M."/>
            <person name="Sen D."/>
            <person name="Tripathy S."/>
        </authorList>
    </citation>
    <scope>NUCLEOTIDE SEQUENCE [LARGE SCALE GENOMIC DNA]</scope>
    <source>
        <strain evidence="2 3">BDU141951</strain>
    </source>
</reference>
<dbReference type="PANTHER" id="PTHR12526:SF630">
    <property type="entry name" value="GLYCOSYLTRANSFERASE"/>
    <property type="match status" value="1"/>
</dbReference>
<dbReference type="AlphaFoldDB" id="A0ABD4T3K5"/>